<dbReference type="InterPro" id="IPR002502">
    <property type="entry name" value="Amidase_domain"/>
</dbReference>
<dbReference type="RefSeq" id="WP_060459105.1">
    <property type="nucleotide sequence ID" value="NZ_AP014808.1"/>
</dbReference>
<dbReference type="InterPro" id="IPR036505">
    <property type="entry name" value="Amidase/PGRP_sf"/>
</dbReference>
<dbReference type="SMART" id="SM00644">
    <property type="entry name" value="Ami_2"/>
    <property type="match status" value="1"/>
</dbReference>
<accession>A0A0D6A221</accession>
<dbReference type="Pfam" id="PF03217">
    <property type="entry name" value="SlpA"/>
    <property type="match status" value="2"/>
</dbReference>
<organism evidence="4 5">
    <name type="scientific">Lactobacillus acetotolerans</name>
    <dbReference type="NCBI Taxonomy" id="1600"/>
    <lineage>
        <taxon>Bacteria</taxon>
        <taxon>Bacillati</taxon>
        <taxon>Bacillota</taxon>
        <taxon>Bacilli</taxon>
        <taxon>Lactobacillales</taxon>
        <taxon>Lactobacillaceae</taxon>
        <taxon>Lactobacillus</taxon>
    </lineage>
</organism>
<dbReference type="Gene3D" id="3.40.80.10">
    <property type="entry name" value="Peptidoglycan recognition protein-like"/>
    <property type="match status" value="1"/>
</dbReference>
<dbReference type="AlphaFoldDB" id="A0A0D6A221"/>
<evidence type="ECO:0000313" key="4">
    <source>
        <dbReference type="EMBL" id="BAQ56585.1"/>
    </source>
</evidence>
<dbReference type="EMBL" id="AP014808">
    <property type="protein sequence ID" value="BAQ56585.1"/>
    <property type="molecule type" value="Genomic_DNA"/>
</dbReference>
<keyword evidence="5" id="KW-1185">Reference proteome</keyword>
<evidence type="ECO:0000259" key="3">
    <source>
        <dbReference type="SMART" id="SM00644"/>
    </source>
</evidence>
<dbReference type="SUPFAM" id="SSF55846">
    <property type="entry name" value="N-acetylmuramoyl-L-alanine amidase-like"/>
    <property type="match status" value="1"/>
</dbReference>
<dbReference type="GO" id="GO:0009253">
    <property type="term" value="P:peptidoglycan catabolic process"/>
    <property type="evidence" value="ECO:0007669"/>
    <property type="project" value="InterPro"/>
</dbReference>
<dbReference type="OrthoDB" id="9816557at2"/>
<proteinExistence type="predicted"/>
<protein>
    <submittedName>
        <fullName evidence="4">Amidase</fullName>
    </submittedName>
</protein>
<name>A0A0D6A221_9LACO</name>
<dbReference type="CDD" id="cd06583">
    <property type="entry name" value="PGRP"/>
    <property type="match status" value="1"/>
</dbReference>
<dbReference type="GO" id="GO:0008745">
    <property type="term" value="F:N-acetylmuramoyl-L-alanine amidase activity"/>
    <property type="evidence" value="ECO:0007669"/>
    <property type="project" value="InterPro"/>
</dbReference>
<dbReference type="PATRIC" id="fig|1600.4.peg.201"/>
<dbReference type="STRING" id="1600.LBAT_0196"/>
<dbReference type="InterPro" id="IPR024968">
    <property type="entry name" value="SlpA_C_lactobacillus"/>
</dbReference>
<feature type="domain" description="N-acetylmuramoyl-L-alanine amidase" evidence="3">
    <location>
        <begin position="67"/>
        <end position="208"/>
    </location>
</feature>
<sequence length="388" mass="42969">MKLKKLITTAVAACSLAAVVPFAGATQTHEAKATTINSMAKQDSYSGVTYLYKMLQTEGIKYNKFYGNGNTIYYFNGKPEGIVIHETATPNATAHNEAIYFNREWMNMYAYVHAFVDHSSVIQMMTPNYGVWGAGPVANNRFIQVELCEENNRTNFAKGVNNDAIYAAKMLHRYNLKPTNATHTGKGTVWSHHAVSRFLGGTDHADPDGYFAKWGYSMDQFVPLIQYYYDLQAGSTDKTPKDPSTPATSNTNPNADTDNSTSSSSQAPVGSKKTLMHEAYVYDENGKRTNAAMKPAGTKVTVAGEKTITGIKYLQIGKNQYVVAGNINGSNRKLTHNAYIYDTVGIRVGSSKLYRGNYRRTYGARVTINGKKYYHISPSQFVKVANFR</sequence>
<reference evidence="4 5" key="1">
    <citation type="submission" date="2015-03" db="EMBL/GenBank/DDBJ databases">
        <title>Complete genome sequence of Lactobacillus acetotolerans NBRC 13120.</title>
        <authorList>
            <person name="Toh H."/>
            <person name="Morita H."/>
            <person name="Fujita N."/>
        </authorList>
    </citation>
    <scope>NUCLEOTIDE SEQUENCE [LARGE SCALE GENOMIC DNA]</scope>
    <source>
        <strain evidence="4 5">NBRC 13120</strain>
    </source>
</reference>
<feature type="region of interest" description="Disordered" evidence="1">
    <location>
        <begin position="235"/>
        <end position="271"/>
    </location>
</feature>
<evidence type="ECO:0000313" key="5">
    <source>
        <dbReference type="Proteomes" id="UP000035709"/>
    </source>
</evidence>
<feature type="signal peptide" evidence="2">
    <location>
        <begin position="1"/>
        <end position="25"/>
    </location>
</feature>
<dbReference type="Pfam" id="PF01510">
    <property type="entry name" value="Amidase_2"/>
    <property type="match status" value="1"/>
</dbReference>
<feature type="compositionally biased region" description="Low complexity" evidence="1">
    <location>
        <begin position="242"/>
        <end position="265"/>
    </location>
</feature>
<dbReference type="KEGG" id="lae:LBAT_0196"/>
<evidence type="ECO:0000256" key="2">
    <source>
        <dbReference type="SAM" id="SignalP"/>
    </source>
</evidence>
<keyword evidence="2" id="KW-0732">Signal</keyword>
<dbReference type="Proteomes" id="UP000035709">
    <property type="component" value="Chromosome"/>
</dbReference>
<evidence type="ECO:0000256" key="1">
    <source>
        <dbReference type="SAM" id="MobiDB-lite"/>
    </source>
</evidence>
<gene>
    <name evidence="4" type="ORF">LBAT_0196</name>
</gene>
<feature type="chain" id="PRO_5038675341" evidence="2">
    <location>
        <begin position="26"/>
        <end position="388"/>
    </location>
</feature>